<evidence type="ECO:0000256" key="1">
    <source>
        <dbReference type="SAM" id="Coils"/>
    </source>
</evidence>
<reference evidence="2" key="1">
    <citation type="submission" date="2023-10" db="EMBL/GenBank/DDBJ databases">
        <authorList>
            <person name="Chen Y."/>
            <person name="Shah S."/>
            <person name="Dougan E. K."/>
            <person name="Thang M."/>
            <person name="Chan C."/>
        </authorList>
    </citation>
    <scope>NUCLEOTIDE SEQUENCE [LARGE SCALE GENOMIC DNA]</scope>
</reference>
<dbReference type="Proteomes" id="UP001189429">
    <property type="component" value="Unassembled WGS sequence"/>
</dbReference>
<comment type="caution">
    <text evidence="2">The sequence shown here is derived from an EMBL/GenBank/DDBJ whole genome shotgun (WGS) entry which is preliminary data.</text>
</comment>
<protein>
    <submittedName>
        <fullName evidence="2">Uncharacterized protein</fullName>
    </submittedName>
</protein>
<feature type="coiled-coil region" evidence="1">
    <location>
        <begin position="17"/>
        <end position="51"/>
    </location>
</feature>
<proteinExistence type="predicted"/>
<evidence type="ECO:0000313" key="2">
    <source>
        <dbReference type="EMBL" id="CAK0905158.1"/>
    </source>
</evidence>
<evidence type="ECO:0000313" key="3">
    <source>
        <dbReference type="Proteomes" id="UP001189429"/>
    </source>
</evidence>
<sequence length="89" mass="9467">MASERQEAETTRRPDADDELARQLVAQQEQIRGLELQVVDALAKVDALSRERCHTSSTVPPSEVDSSLVDNALEQLEEGTGAGGSGCSG</sequence>
<gene>
    <name evidence="2" type="ORF">PCOR1329_LOCUS80948</name>
</gene>
<keyword evidence="3" id="KW-1185">Reference proteome</keyword>
<dbReference type="EMBL" id="CAUYUJ010021513">
    <property type="protein sequence ID" value="CAK0905158.1"/>
    <property type="molecule type" value="Genomic_DNA"/>
</dbReference>
<name>A0ABN9Y363_9DINO</name>
<organism evidence="2 3">
    <name type="scientific">Prorocentrum cordatum</name>
    <dbReference type="NCBI Taxonomy" id="2364126"/>
    <lineage>
        <taxon>Eukaryota</taxon>
        <taxon>Sar</taxon>
        <taxon>Alveolata</taxon>
        <taxon>Dinophyceae</taxon>
        <taxon>Prorocentrales</taxon>
        <taxon>Prorocentraceae</taxon>
        <taxon>Prorocentrum</taxon>
    </lineage>
</organism>
<accession>A0ABN9Y363</accession>
<keyword evidence="1" id="KW-0175">Coiled coil</keyword>